<comment type="caution">
    <text evidence="4">The sequence shown here is derived from an EMBL/GenBank/DDBJ whole genome shotgun (WGS) entry which is preliminary data.</text>
</comment>
<feature type="region of interest" description="Disordered" evidence="2">
    <location>
        <begin position="115"/>
        <end position="154"/>
    </location>
</feature>
<keyword evidence="5" id="KW-1185">Reference proteome</keyword>
<gene>
    <name evidence="4" type="ORF">QR680_006959</name>
</gene>
<dbReference type="SMART" id="SM00355">
    <property type="entry name" value="ZnF_C2H2"/>
    <property type="match status" value="4"/>
</dbReference>
<feature type="domain" description="C2H2-type" evidence="3">
    <location>
        <begin position="619"/>
        <end position="641"/>
    </location>
</feature>
<dbReference type="InterPro" id="IPR013087">
    <property type="entry name" value="Znf_C2H2_type"/>
</dbReference>
<feature type="coiled-coil region" evidence="1">
    <location>
        <begin position="20"/>
        <end position="68"/>
    </location>
</feature>
<feature type="domain" description="C2H2-type" evidence="3">
    <location>
        <begin position="492"/>
        <end position="515"/>
    </location>
</feature>
<proteinExistence type="predicted"/>
<feature type="domain" description="C2H2-type" evidence="3">
    <location>
        <begin position="520"/>
        <end position="544"/>
    </location>
</feature>
<accession>A0AA39HYL4</accession>
<organism evidence="4 5">
    <name type="scientific">Steinernema hermaphroditum</name>
    <dbReference type="NCBI Taxonomy" id="289476"/>
    <lineage>
        <taxon>Eukaryota</taxon>
        <taxon>Metazoa</taxon>
        <taxon>Ecdysozoa</taxon>
        <taxon>Nematoda</taxon>
        <taxon>Chromadorea</taxon>
        <taxon>Rhabditida</taxon>
        <taxon>Tylenchina</taxon>
        <taxon>Panagrolaimomorpha</taxon>
        <taxon>Strongyloidoidea</taxon>
        <taxon>Steinernematidae</taxon>
        <taxon>Steinernema</taxon>
    </lineage>
</organism>
<evidence type="ECO:0000259" key="3">
    <source>
        <dbReference type="SMART" id="SM00355"/>
    </source>
</evidence>
<reference evidence="4" key="1">
    <citation type="submission" date="2023-06" db="EMBL/GenBank/DDBJ databases">
        <title>Genomic analysis of the entomopathogenic nematode Steinernema hermaphroditum.</title>
        <authorList>
            <person name="Schwarz E.M."/>
            <person name="Heppert J.K."/>
            <person name="Baniya A."/>
            <person name="Schwartz H.T."/>
            <person name="Tan C.-H."/>
            <person name="Antoshechkin I."/>
            <person name="Sternberg P.W."/>
            <person name="Goodrich-Blair H."/>
            <person name="Dillman A.R."/>
        </authorList>
    </citation>
    <scope>NUCLEOTIDE SEQUENCE</scope>
    <source>
        <strain evidence="4">PS9179</strain>
        <tissue evidence="4">Whole animal</tissue>
    </source>
</reference>
<evidence type="ECO:0000256" key="1">
    <source>
        <dbReference type="SAM" id="Coils"/>
    </source>
</evidence>
<feature type="compositionally biased region" description="Polar residues" evidence="2">
    <location>
        <begin position="260"/>
        <end position="269"/>
    </location>
</feature>
<keyword evidence="1" id="KW-0175">Coiled coil</keyword>
<evidence type="ECO:0000313" key="4">
    <source>
        <dbReference type="EMBL" id="KAK0413726.1"/>
    </source>
</evidence>
<protein>
    <recommendedName>
        <fullName evidence="3">C2H2-type domain-containing protein</fullName>
    </recommendedName>
</protein>
<feature type="compositionally biased region" description="Polar residues" evidence="2">
    <location>
        <begin position="115"/>
        <end position="142"/>
    </location>
</feature>
<name>A0AA39HYL4_9BILA</name>
<sequence>MDAAALEAALQSISQRMLEIHRNADEMNRLQKDNQELKERCDQLEEMNKELLNEVFSLRVKNKSLERQIENSYGEVPRKIPRIEYTQSGRVDILSNSMDADNLFADVPVLRTIYDGQNSFDPQPSTSGLYSNSNSDTPSTMQEGEHEAPMETPNEPVTISKEHQENATLIQPKVEPADDYVTVDLNKSLNATEQAENLPEPAAEQVEKERELEVVIKQSPRSPQKVKKSAASSQFYGTLSGFLEESYQEESDDEEEMDVGQNNTTTNTTSRLIFSSQSPASSTGQSQAQHGPAIAIRLAIGNQLVPHVYPAAVLLDIDITMERLLNELLGDDGTHEGVLKTLRFLASYGLLLNSLNCEKCTRTMAFQVDSCRSDKFLLRCNTCKKNGLSARKSVRENSVFQRSKLTLAEIMKMICYWAYNPTLRLHSACKDLHLSRKTFMDFVIYIREICRAWYDLTLNTSNGTELLSTLTAGLSPSTVCSPSIKLYSKSDVQCVVCKERITHQPCKIREHIAMHEEYSMKCSFTDCDTVCTLKDIFVHYQKIHKKKVSKFSDEERTNHKRLMEQAKIDLHLLLPKYFPMFKEKEPSRTRENCKECNASITKNFQGMSGHVMSHMNLKADCPICQIKLNSLGLDMHVKKAHGRLSKEDKLKVEQEKQRLKGIYEQHKAEYFDP</sequence>
<evidence type="ECO:0000256" key="2">
    <source>
        <dbReference type="SAM" id="MobiDB-lite"/>
    </source>
</evidence>
<evidence type="ECO:0000313" key="5">
    <source>
        <dbReference type="Proteomes" id="UP001175271"/>
    </source>
</evidence>
<feature type="compositionally biased region" description="Acidic residues" evidence="2">
    <location>
        <begin position="246"/>
        <end position="258"/>
    </location>
</feature>
<dbReference type="AlphaFoldDB" id="A0AA39HYL4"/>
<dbReference type="EMBL" id="JAUCMV010000003">
    <property type="protein sequence ID" value="KAK0413726.1"/>
    <property type="molecule type" value="Genomic_DNA"/>
</dbReference>
<feature type="region of interest" description="Disordered" evidence="2">
    <location>
        <begin position="245"/>
        <end position="269"/>
    </location>
</feature>
<feature type="domain" description="C2H2-type" evidence="3">
    <location>
        <begin position="591"/>
        <end position="614"/>
    </location>
</feature>
<dbReference type="Proteomes" id="UP001175271">
    <property type="component" value="Unassembled WGS sequence"/>
</dbReference>